<protein>
    <submittedName>
        <fullName evidence="1">Uncharacterized protein</fullName>
    </submittedName>
</protein>
<organism evidence="1">
    <name type="scientific">candidate division WOR-3 bacterium</name>
    <dbReference type="NCBI Taxonomy" id="2052148"/>
    <lineage>
        <taxon>Bacteria</taxon>
        <taxon>Bacteria division WOR-3</taxon>
    </lineage>
</organism>
<proteinExistence type="predicted"/>
<dbReference type="EMBL" id="DTDR01000002">
    <property type="protein sequence ID" value="HGK62987.1"/>
    <property type="molecule type" value="Genomic_DNA"/>
</dbReference>
<dbReference type="AlphaFoldDB" id="A0A7V4E2G6"/>
<gene>
    <name evidence="1" type="ORF">ENU74_00070</name>
</gene>
<accession>A0A7V4E2G6</accession>
<sequence>MINLLYFFLINGLILTEPPFLNKWKEISFEGEGNYQLEKEKNFAFLLSNYFGLPYSSEFSFDISYEEKKWDLVLYLKKGLSLSFIDMALRGGISIKEKNSFLIFSGGKEVEIITFYSCGGFSYEQEEKGYSALFGFALEKTIGNLTLGSEFYKEEADKIITLGLNYSLVIFDVYLGIRKNLGDGWRFNLGISKNFSF</sequence>
<name>A0A7V4E2G6_UNCW3</name>
<comment type="caution">
    <text evidence="1">The sequence shown here is derived from an EMBL/GenBank/DDBJ whole genome shotgun (WGS) entry which is preliminary data.</text>
</comment>
<evidence type="ECO:0000313" key="1">
    <source>
        <dbReference type="EMBL" id="HGK62987.1"/>
    </source>
</evidence>
<reference evidence="1" key="1">
    <citation type="journal article" date="2020" name="mSystems">
        <title>Genome- and Community-Level Interaction Insights into Carbon Utilization and Element Cycling Functions of Hydrothermarchaeota in Hydrothermal Sediment.</title>
        <authorList>
            <person name="Zhou Z."/>
            <person name="Liu Y."/>
            <person name="Xu W."/>
            <person name="Pan J."/>
            <person name="Luo Z.H."/>
            <person name="Li M."/>
        </authorList>
    </citation>
    <scope>NUCLEOTIDE SEQUENCE [LARGE SCALE GENOMIC DNA]</scope>
    <source>
        <strain evidence="1">SpSt-697</strain>
    </source>
</reference>